<evidence type="ECO:0000313" key="6">
    <source>
        <dbReference type="Proteomes" id="UP000074119"/>
    </source>
</evidence>
<dbReference type="EMBL" id="CP014544">
    <property type="protein sequence ID" value="AMO69219.1"/>
    <property type="molecule type" value="Genomic_DNA"/>
</dbReference>
<accession>A0A127M7K6</accession>
<keyword evidence="3" id="KW-1133">Transmembrane helix</keyword>
<feature type="domain" description="Multidrug resistance protein MdtA-like barrel-sandwich hybrid" evidence="4">
    <location>
        <begin position="72"/>
        <end position="212"/>
    </location>
</feature>
<evidence type="ECO:0000256" key="3">
    <source>
        <dbReference type="SAM" id="Phobius"/>
    </source>
</evidence>
<reference evidence="5 6" key="1">
    <citation type="submission" date="2015-12" db="EMBL/GenBank/DDBJ databases">
        <authorList>
            <person name="Shamseldin A."/>
            <person name="Moawad H."/>
            <person name="Abd El-Rahim W.M."/>
            <person name="Sadowsky M.J."/>
        </authorList>
    </citation>
    <scope>NUCLEOTIDE SEQUENCE [LARGE SCALE GENOMIC DNA]</scope>
    <source>
        <strain evidence="5 6">SM2</strain>
    </source>
</reference>
<protein>
    <recommendedName>
        <fullName evidence="4">Multidrug resistance protein MdtA-like barrel-sandwich hybrid domain-containing protein</fullName>
    </recommendedName>
</protein>
<dbReference type="NCBIfam" id="TIGR01730">
    <property type="entry name" value="RND_mfp"/>
    <property type="match status" value="1"/>
</dbReference>
<gene>
    <name evidence="5" type="ORF">AZF00_13300</name>
</gene>
<keyword evidence="2" id="KW-0175">Coiled coil</keyword>
<dbReference type="InterPro" id="IPR006143">
    <property type="entry name" value="RND_pump_MFP"/>
</dbReference>
<dbReference type="AlphaFoldDB" id="A0A127M7K6"/>
<keyword evidence="3" id="KW-0812">Transmembrane</keyword>
<dbReference type="SUPFAM" id="SSF111369">
    <property type="entry name" value="HlyD-like secretion proteins"/>
    <property type="match status" value="1"/>
</dbReference>
<sequence length="409" mass="44848">MLKQSNQAIIAAIILLIATVIAGVFYALRPPAETITIVPPELIVDVAVAEKQTLSIPVNSQGSVQPRTQTNLVSEVSGKVVAVAPQFESGGIVDANTLLLTIDDRNYQVELKRAEANLAAAESNLSHEKGMAAVAKEDLRKYPRKHASNDALSLALREPQLKEAEARLQAALADLSYAQNNLSRTKIRAPYRGIIKSRNVDLGQYVTTGSQLGDIFAVDRAEVRLPIPADRLRYLDLPSARQPNAAPKVSFENDLGQHWQGTVVRTEGVLDERSRVLFVVAEINDPYRLDNPGETLMMGSFVKAEISGKQIDELIAIPRYILRAGNKVWVLDKEQKLVNRDVKTLRTEGKLVYVYEGLDNGDLICLSTIPNAVAGTKVKINHQSNTSTLIESINQHNTIATLNVRSIPQ</sequence>
<organism evidence="5 6">
    <name type="scientific">Zhongshania aliphaticivorans</name>
    <dbReference type="NCBI Taxonomy" id="1470434"/>
    <lineage>
        <taxon>Bacteria</taxon>
        <taxon>Pseudomonadati</taxon>
        <taxon>Pseudomonadota</taxon>
        <taxon>Gammaproteobacteria</taxon>
        <taxon>Cellvibrionales</taxon>
        <taxon>Spongiibacteraceae</taxon>
        <taxon>Zhongshania</taxon>
    </lineage>
</organism>
<dbReference type="GO" id="GO:1990281">
    <property type="term" value="C:efflux pump complex"/>
    <property type="evidence" value="ECO:0007669"/>
    <property type="project" value="TreeGrafter"/>
</dbReference>
<feature type="coiled-coil region" evidence="2">
    <location>
        <begin position="104"/>
        <end position="131"/>
    </location>
</feature>
<dbReference type="Gene3D" id="2.40.420.20">
    <property type="match status" value="1"/>
</dbReference>
<dbReference type="InterPro" id="IPR058625">
    <property type="entry name" value="MdtA-like_BSH"/>
</dbReference>
<dbReference type="KEGG" id="zal:AZF00_13300"/>
<dbReference type="Gene3D" id="2.40.50.100">
    <property type="match status" value="1"/>
</dbReference>
<dbReference type="PANTHER" id="PTHR30469:SF12">
    <property type="entry name" value="MULTIDRUG RESISTANCE PROTEIN MDTA"/>
    <property type="match status" value="1"/>
</dbReference>
<dbReference type="Gene3D" id="1.10.287.470">
    <property type="entry name" value="Helix hairpin bin"/>
    <property type="match status" value="1"/>
</dbReference>
<evidence type="ECO:0000259" key="4">
    <source>
        <dbReference type="Pfam" id="PF25917"/>
    </source>
</evidence>
<dbReference type="GO" id="GO:0015562">
    <property type="term" value="F:efflux transmembrane transporter activity"/>
    <property type="evidence" value="ECO:0007669"/>
    <property type="project" value="TreeGrafter"/>
</dbReference>
<evidence type="ECO:0000313" key="5">
    <source>
        <dbReference type="EMBL" id="AMO69219.1"/>
    </source>
</evidence>
<dbReference type="RefSeq" id="WP_008248577.1">
    <property type="nucleotide sequence ID" value="NZ_CP014544.1"/>
</dbReference>
<dbReference type="STRING" id="1470434.AZF00_13300"/>
<evidence type="ECO:0000256" key="2">
    <source>
        <dbReference type="SAM" id="Coils"/>
    </source>
</evidence>
<dbReference type="PANTHER" id="PTHR30469">
    <property type="entry name" value="MULTIDRUG RESISTANCE PROTEIN MDTA"/>
    <property type="match status" value="1"/>
</dbReference>
<comment type="similarity">
    <text evidence="1">Belongs to the membrane fusion protein (MFP) (TC 8.A.1) family.</text>
</comment>
<dbReference type="Pfam" id="PF25917">
    <property type="entry name" value="BSH_RND"/>
    <property type="match status" value="1"/>
</dbReference>
<dbReference type="Proteomes" id="UP000074119">
    <property type="component" value="Chromosome"/>
</dbReference>
<proteinExistence type="inferred from homology"/>
<evidence type="ECO:0000256" key="1">
    <source>
        <dbReference type="ARBA" id="ARBA00009477"/>
    </source>
</evidence>
<feature type="transmembrane region" description="Helical" evidence="3">
    <location>
        <begin position="7"/>
        <end position="28"/>
    </location>
</feature>
<name>A0A127M7K6_9GAMM</name>
<keyword evidence="3" id="KW-0472">Membrane</keyword>
<dbReference type="Gene3D" id="2.40.30.170">
    <property type="match status" value="1"/>
</dbReference>